<organism evidence="1 2">
    <name type="scientific">Cyanobacterium stanieri (strain ATCC 29140 / PCC 7202)</name>
    <dbReference type="NCBI Taxonomy" id="292563"/>
    <lineage>
        <taxon>Bacteria</taxon>
        <taxon>Bacillati</taxon>
        <taxon>Cyanobacteriota</taxon>
        <taxon>Cyanophyceae</taxon>
        <taxon>Oscillatoriophycideae</taxon>
        <taxon>Chroococcales</taxon>
        <taxon>Geminocystaceae</taxon>
        <taxon>Cyanobacterium</taxon>
    </lineage>
</organism>
<dbReference type="eggNOG" id="ENOG5032TZB">
    <property type="taxonomic scope" value="Bacteria"/>
</dbReference>
<dbReference type="Proteomes" id="UP000010483">
    <property type="component" value="Chromosome"/>
</dbReference>
<sequence>MINDQQYLSQEESMEVEMALLTSQEKFLTRLTISSLRLLKIIAADLQVEISQLTPQQIITWMEKDSKIRREEGIDKAVLKWE</sequence>
<reference evidence="2" key="1">
    <citation type="journal article" date="2013" name="Proc. Natl. Acad. Sci. U.S.A.">
        <title>Improving the coverage of the cyanobacterial phylum using diversity-driven genome sequencing.</title>
        <authorList>
            <person name="Shih P.M."/>
            <person name="Wu D."/>
            <person name="Latifi A."/>
            <person name="Axen S.D."/>
            <person name="Fewer D.P."/>
            <person name="Talla E."/>
            <person name="Calteau A."/>
            <person name="Cai F."/>
            <person name="Tandeau de Marsac N."/>
            <person name="Rippka R."/>
            <person name="Herdman M."/>
            <person name="Sivonen K."/>
            <person name="Coursin T."/>
            <person name="Laurent T."/>
            <person name="Goodwin L."/>
            <person name="Nolan M."/>
            <person name="Davenport K.W."/>
            <person name="Han C.S."/>
            <person name="Rubin E.M."/>
            <person name="Eisen J.A."/>
            <person name="Woyke T."/>
            <person name="Gugger M."/>
            <person name="Kerfeld C.A."/>
        </authorList>
    </citation>
    <scope>NUCLEOTIDE SEQUENCE [LARGE SCALE GENOMIC DNA]</scope>
    <source>
        <strain evidence="2">ATCC 29140 / PCC 7202</strain>
    </source>
</reference>
<dbReference type="AlphaFoldDB" id="K9YM41"/>
<evidence type="ECO:0000313" key="2">
    <source>
        <dbReference type="Proteomes" id="UP000010483"/>
    </source>
</evidence>
<dbReference type="KEGG" id="csn:Cyast_1591"/>
<gene>
    <name evidence="1" type="ordered locus">Cyast_1591</name>
</gene>
<dbReference type="PANTHER" id="PTHR36382">
    <property type="entry name" value="OSJNBA0043L09.26 PROTEIN"/>
    <property type="match status" value="1"/>
</dbReference>
<dbReference type="HOGENOM" id="CLU_192802_0_0_3"/>
<accession>K9YM41</accession>
<dbReference type="STRING" id="292563.Cyast_1591"/>
<dbReference type="EMBL" id="CP003940">
    <property type="protein sequence ID" value="AFZ47552.1"/>
    <property type="molecule type" value="Genomic_DNA"/>
</dbReference>
<keyword evidence="2" id="KW-1185">Reference proteome</keyword>
<name>K9YM41_CYASC</name>
<evidence type="ECO:0000313" key="1">
    <source>
        <dbReference type="EMBL" id="AFZ47552.1"/>
    </source>
</evidence>
<dbReference type="PANTHER" id="PTHR36382:SF2">
    <property type="entry name" value="OS04G0635700 PROTEIN"/>
    <property type="match status" value="1"/>
</dbReference>
<proteinExistence type="predicted"/>
<protein>
    <submittedName>
        <fullName evidence="1">Uncharacterized protein</fullName>
    </submittedName>
</protein>
<dbReference type="BioCyc" id="CSTA292563:G1353-1601-MONOMER"/>
<dbReference type="PATRIC" id="fig|292563.3.peg.1661"/>